<organism evidence="2 3">
    <name type="scientific">Stentor coeruleus</name>
    <dbReference type="NCBI Taxonomy" id="5963"/>
    <lineage>
        <taxon>Eukaryota</taxon>
        <taxon>Sar</taxon>
        <taxon>Alveolata</taxon>
        <taxon>Ciliophora</taxon>
        <taxon>Postciliodesmatophora</taxon>
        <taxon>Heterotrichea</taxon>
        <taxon>Heterotrichida</taxon>
        <taxon>Stentoridae</taxon>
        <taxon>Stentor</taxon>
    </lineage>
</organism>
<comment type="caution">
    <text evidence="2">The sequence shown here is derived from an EMBL/GenBank/DDBJ whole genome shotgun (WGS) entry which is preliminary data.</text>
</comment>
<feature type="coiled-coil region" evidence="1">
    <location>
        <begin position="156"/>
        <end position="194"/>
    </location>
</feature>
<keyword evidence="1" id="KW-0175">Coiled coil</keyword>
<reference evidence="2 3" key="1">
    <citation type="submission" date="2016-11" db="EMBL/GenBank/DDBJ databases">
        <title>The macronuclear genome of Stentor coeruleus: a giant cell with tiny introns.</title>
        <authorList>
            <person name="Slabodnick M."/>
            <person name="Ruby J.G."/>
            <person name="Reiff S.B."/>
            <person name="Swart E.C."/>
            <person name="Gosai S."/>
            <person name="Prabakaran S."/>
            <person name="Witkowska E."/>
            <person name="Larue G.E."/>
            <person name="Fisher S."/>
            <person name="Freeman R.M."/>
            <person name="Gunawardena J."/>
            <person name="Chu W."/>
            <person name="Stover N.A."/>
            <person name="Gregory B.D."/>
            <person name="Nowacki M."/>
            <person name="Derisi J."/>
            <person name="Roy S.W."/>
            <person name="Marshall W.F."/>
            <person name="Sood P."/>
        </authorList>
    </citation>
    <scope>NUCLEOTIDE SEQUENCE [LARGE SCALE GENOMIC DNA]</scope>
    <source>
        <strain evidence="2">WM001</strain>
    </source>
</reference>
<dbReference type="Proteomes" id="UP000187209">
    <property type="component" value="Unassembled WGS sequence"/>
</dbReference>
<sequence>MDISATHSSSIVEEKPLKRSSFLINQSLHSKNLHKNSSFKVKRLDGNSPKVASDTFTKIDRSLIRVPTHKRSVKTLDFTETCHHLEKVKHFTSKLAYLLSNKTTKSTTFQIYSEIFFEVSDCFPEFKELFAKLRKGLVISAIKEKDFEEFEYKNEVEKHESELPNLLEKERKENQKLIKKLNLLANENLKIKQDFEKMHKKYLDYEEIIHTNPNHFIEAEKLFEKMMEQCEIIQKQQNYIQELKISDIKLKKILQYCEGKGICIESMVNCEENTVINPSLTKVFKRSLTMDKKYFH</sequence>
<keyword evidence="3" id="KW-1185">Reference proteome</keyword>
<proteinExistence type="predicted"/>
<dbReference type="AlphaFoldDB" id="A0A1R2B9U6"/>
<evidence type="ECO:0000256" key="1">
    <source>
        <dbReference type="SAM" id="Coils"/>
    </source>
</evidence>
<evidence type="ECO:0000313" key="3">
    <source>
        <dbReference type="Proteomes" id="UP000187209"/>
    </source>
</evidence>
<name>A0A1R2B9U6_9CILI</name>
<dbReference type="EMBL" id="MPUH01000815">
    <property type="protein sequence ID" value="OMJ73539.1"/>
    <property type="molecule type" value="Genomic_DNA"/>
</dbReference>
<evidence type="ECO:0000313" key="2">
    <source>
        <dbReference type="EMBL" id="OMJ73539.1"/>
    </source>
</evidence>
<gene>
    <name evidence="2" type="ORF">SteCoe_27764</name>
</gene>
<protein>
    <submittedName>
        <fullName evidence="2">Uncharacterized protein</fullName>
    </submittedName>
</protein>
<accession>A0A1R2B9U6</accession>